<keyword evidence="1" id="KW-0732">Signal</keyword>
<proteinExistence type="predicted"/>
<comment type="caution">
    <text evidence="2">The sequence shown here is derived from an EMBL/GenBank/DDBJ whole genome shotgun (WGS) entry which is preliminary data.</text>
</comment>
<keyword evidence="3" id="KW-1185">Reference proteome</keyword>
<organism evidence="2 3">
    <name type="scientific">Hyunsoonleella rubra</name>
    <dbReference type="NCBI Taxonomy" id="1737062"/>
    <lineage>
        <taxon>Bacteria</taxon>
        <taxon>Pseudomonadati</taxon>
        <taxon>Bacteroidota</taxon>
        <taxon>Flavobacteriia</taxon>
        <taxon>Flavobacteriales</taxon>
        <taxon>Flavobacteriaceae</taxon>
    </lineage>
</organism>
<dbReference type="SUPFAM" id="SSF51126">
    <property type="entry name" value="Pectin lyase-like"/>
    <property type="match status" value="1"/>
</dbReference>
<protein>
    <recommendedName>
        <fullName evidence="4">Right handed beta helix domain-containing protein</fullName>
    </recommendedName>
</protein>
<feature type="chain" id="PRO_5045655311" description="Right handed beta helix domain-containing protein" evidence="1">
    <location>
        <begin position="26"/>
        <end position="368"/>
    </location>
</feature>
<name>A0ABW5TBR9_9FLAO</name>
<dbReference type="RefSeq" id="WP_380291900.1">
    <property type="nucleotide sequence ID" value="NZ_JBHULY010000025.1"/>
</dbReference>
<evidence type="ECO:0000313" key="3">
    <source>
        <dbReference type="Proteomes" id="UP001597476"/>
    </source>
</evidence>
<dbReference type="InterPro" id="IPR012334">
    <property type="entry name" value="Pectin_lyas_fold"/>
</dbReference>
<dbReference type="InterPro" id="IPR011050">
    <property type="entry name" value="Pectin_lyase_fold/virulence"/>
</dbReference>
<dbReference type="Gene3D" id="2.160.20.10">
    <property type="entry name" value="Single-stranded right-handed beta-helix, Pectin lyase-like"/>
    <property type="match status" value="1"/>
</dbReference>
<reference evidence="3" key="1">
    <citation type="journal article" date="2019" name="Int. J. Syst. Evol. Microbiol.">
        <title>The Global Catalogue of Microorganisms (GCM) 10K type strain sequencing project: providing services to taxonomists for standard genome sequencing and annotation.</title>
        <authorList>
            <consortium name="The Broad Institute Genomics Platform"/>
            <consortium name="The Broad Institute Genome Sequencing Center for Infectious Disease"/>
            <person name="Wu L."/>
            <person name="Ma J."/>
        </authorList>
    </citation>
    <scope>NUCLEOTIDE SEQUENCE [LARGE SCALE GENOMIC DNA]</scope>
    <source>
        <strain evidence="3">KCTC 42398</strain>
    </source>
</reference>
<dbReference type="EMBL" id="JBHULY010000025">
    <property type="protein sequence ID" value="MFD2726703.1"/>
    <property type="molecule type" value="Genomic_DNA"/>
</dbReference>
<dbReference type="Proteomes" id="UP001597476">
    <property type="component" value="Unassembled WGS sequence"/>
</dbReference>
<sequence length="368" mass="38976">MKTALLSLKAFIICFIFSTCYLGVAQTTYTVNNTPGTTADYSNLQDAINAASATGGDIIYVQQSPTSYGNITIDRGITLVGRSHSEPNSNYRTTLGNITIAAGASDTTINGIIFSTLTTSASSSTINNLILKENIFNDYVIGNNSLNFNNVVFQGNVISNGLNKRIGSNVSNMIIANNIFLNTTDYQGSDLVFDKAATIVVDKNIFRSYFTNNSADITITNNSSSTLTISNSMFIGTASGHNIVELNNGSFEINNCLTYNPLNATMSFAGTGTSFVNNAVSGNPNFTNDGGIYNNSSGFDRSIADFTLLPGSPAIGAASDGGDIGILNGYNFSMLGQPVNTPYLQIESFSSTVDKNQPLTVTIKANAN</sequence>
<evidence type="ECO:0000256" key="1">
    <source>
        <dbReference type="SAM" id="SignalP"/>
    </source>
</evidence>
<accession>A0ABW5TBR9</accession>
<evidence type="ECO:0000313" key="2">
    <source>
        <dbReference type="EMBL" id="MFD2726703.1"/>
    </source>
</evidence>
<evidence type="ECO:0008006" key="4">
    <source>
        <dbReference type="Google" id="ProtNLM"/>
    </source>
</evidence>
<gene>
    <name evidence="2" type="ORF">ACFSR8_10805</name>
</gene>
<feature type="signal peptide" evidence="1">
    <location>
        <begin position="1"/>
        <end position="25"/>
    </location>
</feature>